<evidence type="ECO:0000256" key="2">
    <source>
        <dbReference type="ARBA" id="ARBA00022448"/>
    </source>
</evidence>
<evidence type="ECO:0000256" key="5">
    <source>
        <dbReference type="ARBA" id="ARBA00023136"/>
    </source>
</evidence>
<dbReference type="EMBL" id="AYKW01000001">
    <property type="protein sequence ID" value="PIL37592.1"/>
    <property type="molecule type" value="Genomic_DNA"/>
</dbReference>
<accession>A0A2G8SV32</accession>
<evidence type="ECO:0000256" key="1">
    <source>
        <dbReference type="ARBA" id="ARBA00004141"/>
    </source>
</evidence>
<dbReference type="OrthoDB" id="6770063at2759"/>
<dbReference type="InterPro" id="IPR036259">
    <property type="entry name" value="MFS_trans_sf"/>
</dbReference>
<keyword evidence="4 7" id="KW-1133">Transmembrane helix</keyword>
<dbReference type="PROSITE" id="PS50850">
    <property type="entry name" value="MFS"/>
    <property type="match status" value="1"/>
</dbReference>
<feature type="transmembrane region" description="Helical" evidence="7">
    <location>
        <begin position="495"/>
        <end position="516"/>
    </location>
</feature>
<dbReference type="PANTHER" id="PTHR23502:SF132">
    <property type="entry name" value="POLYAMINE TRANSPORTER 2-RELATED"/>
    <property type="match status" value="1"/>
</dbReference>
<feature type="transmembrane region" description="Helical" evidence="7">
    <location>
        <begin position="145"/>
        <end position="169"/>
    </location>
</feature>
<comment type="subcellular location">
    <subcellularLocation>
        <location evidence="1">Membrane</location>
        <topology evidence="1">Multi-pass membrane protein</topology>
    </subcellularLocation>
</comment>
<comment type="caution">
    <text evidence="9">The sequence shown here is derived from an EMBL/GenBank/DDBJ whole genome shotgun (WGS) entry which is preliminary data.</text>
</comment>
<feature type="region of interest" description="Disordered" evidence="6">
    <location>
        <begin position="1"/>
        <end position="68"/>
    </location>
</feature>
<feature type="compositionally biased region" description="Polar residues" evidence="6">
    <location>
        <begin position="1"/>
        <end position="14"/>
    </location>
</feature>
<feature type="domain" description="Major facilitator superfamily (MFS) profile" evidence="8">
    <location>
        <begin position="147"/>
        <end position="582"/>
    </location>
</feature>
<feature type="transmembrane region" description="Helical" evidence="7">
    <location>
        <begin position="301"/>
        <end position="329"/>
    </location>
</feature>
<reference evidence="9 10" key="1">
    <citation type="journal article" date="2015" name="Sci. Rep.">
        <title>Chromosome-level genome map provides insights into diverse defense mechanisms in the medicinal fungus Ganoderma sinense.</title>
        <authorList>
            <person name="Zhu Y."/>
            <person name="Xu J."/>
            <person name="Sun C."/>
            <person name="Zhou S."/>
            <person name="Xu H."/>
            <person name="Nelson D.R."/>
            <person name="Qian J."/>
            <person name="Song J."/>
            <person name="Luo H."/>
            <person name="Xiang L."/>
            <person name="Li Y."/>
            <person name="Xu Z."/>
            <person name="Ji A."/>
            <person name="Wang L."/>
            <person name="Lu S."/>
            <person name="Hayward A."/>
            <person name="Sun W."/>
            <person name="Li X."/>
            <person name="Schwartz D.C."/>
            <person name="Wang Y."/>
            <person name="Chen S."/>
        </authorList>
    </citation>
    <scope>NUCLEOTIDE SEQUENCE [LARGE SCALE GENOMIC DNA]</scope>
    <source>
        <strain evidence="9 10">ZZ0214-1</strain>
    </source>
</reference>
<dbReference type="InterPro" id="IPR011701">
    <property type="entry name" value="MFS"/>
</dbReference>
<dbReference type="GO" id="GO:0000297">
    <property type="term" value="F:spermine transmembrane transporter activity"/>
    <property type="evidence" value="ECO:0007669"/>
    <property type="project" value="TreeGrafter"/>
</dbReference>
<dbReference type="InterPro" id="IPR020846">
    <property type="entry name" value="MFS_dom"/>
</dbReference>
<dbReference type="AlphaFoldDB" id="A0A2G8SV32"/>
<dbReference type="GO" id="GO:0005886">
    <property type="term" value="C:plasma membrane"/>
    <property type="evidence" value="ECO:0007669"/>
    <property type="project" value="TreeGrafter"/>
</dbReference>
<organism evidence="9 10">
    <name type="scientific">Ganoderma sinense ZZ0214-1</name>
    <dbReference type="NCBI Taxonomy" id="1077348"/>
    <lineage>
        <taxon>Eukaryota</taxon>
        <taxon>Fungi</taxon>
        <taxon>Dikarya</taxon>
        <taxon>Basidiomycota</taxon>
        <taxon>Agaricomycotina</taxon>
        <taxon>Agaricomycetes</taxon>
        <taxon>Polyporales</taxon>
        <taxon>Polyporaceae</taxon>
        <taxon>Ganoderma</taxon>
    </lineage>
</organism>
<feature type="transmembrane region" description="Helical" evidence="7">
    <location>
        <begin position="455"/>
        <end position="475"/>
    </location>
</feature>
<keyword evidence="5 7" id="KW-0472">Membrane</keyword>
<feature type="transmembrane region" description="Helical" evidence="7">
    <location>
        <begin position="412"/>
        <end position="434"/>
    </location>
</feature>
<feature type="transmembrane region" description="Helical" evidence="7">
    <location>
        <begin position="269"/>
        <end position="289"/>
    </location>
</feature>
<feature type="transmembrane region" description="Helical" evidence="7">
    <location>
        <begin position="236"/>
        <end position="257"/>
    </location>
</feature>
<gene>
    <name evidence="9" type="ORF">GSI_01286</name>
</gene>
<dbReference type="CDD" id="cd17323">
    <property type="entry name" value="MFS_Tpo1_MDR_like"/>
    <property type="match status" value="1"/>
</dbReference>
<keyword evidence="3 7" id="KW-0812">Transmembrane</keyword>
<keyword evidence="10" id="KW-1185">Reference proteome</keyword>
<dbReference type="SUPFAM" id="SSF103473">
    <property type="entry name" value="MFS general substrate transporter"/>
    <property type="match status" value="1"/>
</dbReference>
<evidence type="ECO:0000256" key="3">
    <source>
        <dbReference type="ARBA" id="ARBA00022692"/>
    </source>
</evidence>
<dbReference type="FunFam" id="1.20.1250.20:FF:000011">
    <property type="entry name" value="MFS multidrug transporter, putative"/>
    <property type="match status" value="1"/>
</dbReference>
<name>A0A2G8SV32_9APHY</name>
<feature type="transmembrane region" description="Helical" evidence="7">
    <location>
        <begin position="213"/>
        <end position="230"/>
    </location>
</feature>
<feature type="transmembrane region" description="Helical" evidence="7">
    <location>
        <begin position="376"/>
        <end position="400"/>
    </location>
</feature>
<protein>
    <submittedName>
        <fullName evidence="9">MFS general substrate transporter</fullName>
    </submittedName>
</protein>
<dbReference type="PANTHER" id="PTHR23502">
    <property type="entry name" value="MAJOR FACILITATOR SUPERFAMILY"/>
    <property type="match status" value="1"/>
</dbReference>
<proteinExistence type="predicted"/>
<dbReference type="STRING" id="1077348.A0A2G8SV32"/>
<keyword evidence="2" id="KW-0813">Transport</keyword>
<dbReference type="Gene3D" id="1.20.1250.20">
    <property type="entry name" value="MFS general substrate transporter like domains"/>
    <property type="match status" value="1"/>
</dbReference>
<evidence type="ECO:0000313" key="9">
    <source>
        <dbReference type="EMBL" id="PIL37592.1"/>
    </source>
</evidence>
<evidence type="ECO:0000313" key="10">
    <source>
        <dbReference type="Proteomes" id="UP000230002"/>
    </source>
</evidence>
<evidence type="ECO:0000256" key="7">
    <source>
        <dbReference type="SAM" id="Phobius"/>
    </source>
</evidence>
<feature type="compositionally biased region" description="Basic and acidic residues" evidence="6">
    <location>
        <begin position="37"/>
        <end position="63"/>
    </location>
</feature>
<feature type="transmembrane region" description="Helical" evidence="7">
    <location>
        <begin position="553"/>
        <end position="575"/>
    </location>
</feature>
<dbReference type="Pfam" id="PF07690">
    <property type="entry name" value="MFS_1"/>
    <property type="match status" value="1"/>
</dbReference>
<dbReference type="Proteomes" id="UP000230002">
    <property type="component" value="Unassembled WGS sequence"/>
</dbReference>
<feature type="transmembrane region" description="Helical" evidence="7">
    <location>
        <begin position="181"/>
        <end position="201"/>
    </location>
</feature>
<evidence type="ECO:0000256" key="6">
    <source>
        <dbReference type="SAM" id="MobiDB-lite"/>
    </source>
</evidence>
<evidence type="ECO:0000256" key="4">
    <source>
        <dbReference type="ARBA" id="ARBA00022989"/>
    </source>
</evidence>
<evidence type="ECO:0000259" key="8">
    <source>
        <dbReference type="PROSITE" id="PS50850"/>
    </source>
</evidence>
<sequence>MLSPSIPQSETSTIAIPDDAHGHVASQSKPDAPHVTLPKDVHDGTHKLTRTRTHESHDDRRPDISFPFETTNVSAGGFTDEYRAVTKTGYLPGDLALRPVPSHVYRLPQALADPEKAHALKEMKLVTWKEDDLEDPRNWSNAYRWYITAVAALTVVQVAFASAVVTGDFKDIEEEFHVGEVVTALSVSLMVVGFGLGPLCWSPLSELYGRRPIWIIPSIIYVIFNIPCAVAKNIETLLICRFWCGFFASAPLTLAGGTISDVWDNNERGFAIALFAAAPYGGPVLGPIVGGFVGETVGWRWILWVNMIFAGVVCLFTVTLPETYAPALLRKRAQRLRKETGDNTITTEQELFKASLSEIITETLLRPFQMIVTEPILLLMSLYIALIYGLLYAFFFSFPVVFGENYAWNDGLVGVTFCSVLIGLGLALFVTPRIERDYLRRAAAKGGHADPEDRLIGMMLGCWFVPVSMFIFGWTSPPAVMPGGGNWVGPASAGIPFGFGMVIIYFSANAYLIDAFPGYVASALAAKTVIRSGSGAAMPLFITAMYHNLGNGWAASVWGFISLGMIPIPFLFYRYGKAIRAKSKRAAA</sequence>
<dbReference type="GO" id="GO:0000329">
    <property type="term" value="C:fungal-type vacuole membrane"/>
    <property type="evidence" value="ECO:0007669"/>
    <property type="project" value="TreeGrafter"/>
</dbReference>